<accession>B0XBX1</accession>
<dbReference type="OMA" id="VLEMFLM"/>
<dbReference type="AlphaFoldDB" id="B0XBX1"/>
<dbReference type="Proteomes" id="UP000002320">
    <property type="component" value="Unassembled WGS sequence"/>
</dbReference>
<proteinExistence type="predicted"/>
<dbReference type="KEGG" id="cqu:CpipJ_CPIJ017000"/>
<keyword evidence="3" id="KW-1185">Reference proteome</keyword>
<evidence type="ECO:0000313" key="3">
    <source>
        <dbReference type="Proteomes" id="UP000002320"/>
    </source>
</evidence>
<dbReference type="VEuPathDB" id="VectorBase:CQUJHB004928"/>
<dbReference type="STRING" id="7176.B0XBX1"/>
<organism>
    <name type="scientific">Culex quinquefasciatus</name>
    <name type="common">Southern house mosquito</name>
    <name type="synonym">Culex pungens</name>
    <dbReference type="NCBI Taxonomy" id="7176"/>
    <lineage>
        <taxon>Eukaryota</taxon>
        <taxon>Metazoa</taxon>
        <taxon>Ecdysozoa</taxon>
        <taxon>Arthropoda</taxon>
        <taxon>Hexapoda</taxon>
        <taxon>Insecta</taxon>
        <taxon>Pterygota</taxon>
        <taxon>Neoptera</taxon>
        <taxon>Endopterygota</taxon>
        <taxon>Diptera</taxon>
        <taxon>Nematocera</taxon>
        <taxon>Culicoidea</taxon>
        <taxon>Culicidae</taxon>
        <taxon>Culicinae</taxon>
        <taxon>Culicini</taxon>
        <taxon>Culex</taxon>
        <taxon>Culex</taxon>
    </lineage>
</organism>
<dbReference type="HOGENOM" id="CLU_1745101_0_0_1"/>
<dbReference type="eggNOG" id="KOG0364">
    <property type="taxonomic scope" value="Eukaryota"/>
</dbReference>
<reference evidence="1" key="1">
    <citation type="submission" date="2007-03" db="EMBL/GenBank/DDBJ databases">
        <title>Annotation of Culex pipiens quinquefasciatus.</title>
        <authorList>
            <consortium name="The Broad Institute Genome Sequencing Platform"/>
            <person name="Atkinson P.W."/>
            <person name="Hemingway J."/>
            <person name="Christensen B.M."/>
            <person name="Higgs S."/>
            <person name="Kodira C."/>
            <person name="Hannick L."/>
            <person name="Megy K."/>
            <person name="O'Leary S."/>
            <person name="Pearson M."/>
            <person name="Haas B.J."/>
            <person name="Mauceli E."/>
            <person name="Wortman J.R."/>
            <person name="Lee N.H."/>
            <person name="Guigo R."/>
            <person name="Stanke M."/>
            <person name="Alvarado L."/>
            <person name="Amedeo P."/>
            <person name="Antoine C.H."/>
            <person name="Arensburger P."/>
            <person name="Bidwell S.L."/>
            <person name="Crawford M."/>
            <person name="Camaro F."/>
            <person name="Devon K."/>
            <person name="Engels R."/>
            <person name="Hammond M."/>
            <person name="Howarth C."/>
            <person name="Koehrsen M."/>
            <person name="Lawson D."/>
            <person name="Montgomery P."/>
            <person name="Nene V."/>
            <person name="Nusbaum C."/>
            <person name="Puiu D."/>
            <person name="Romero-Severson J."/>
            <person name="Severson D.W."/>
            <person name="Shumway M."/>
            <person name="Sisk P."/>
            <person name="Stolte C."/>
            <person name="Zeng Q."/>
            <person name="Eisenstadt E."/>
            <person name="Fraser-Liggett C."/>
            <person name="Strausberg R."/>
            <person name="Galagan J."/>
            <person name="Birren B."/>
            <person name="Collins F.H."/>
        </authorList>
    </citation>
    <scope>NUCLEOTIDE SEQUENCE [LARGE SCALE GENOMIC DNA]</scope>
    <source>
        <strain evidence="1">JHB</strain>
    </source>
</reference>
<gene>
    <name evidence="2" type="primary">6050557</name>
    <name evidence="1" type="ORF">CpipJ_CPIJ017000</name>
</gene>
<dbReference type="InParanoid" id="B0XBX1"/>
<dbReference type="OrthoDB" id="275057at2759"/>
<dbReference type="EnsemblMetazoa" id="CPIJ017000-RA">
    <property type="protein sequence ID" value="CPIJ017000-PA"/>
    <property type="gene ID" value="CPIJ017000"/>
</dbReference>
<reference evidence="2" key="2">
    <citation type="submission" date="2021-02" db="UniProtKB">
        <authorList>
            <consortium name="EnsemblMetazoa"/>
        </authorList>
    </citation>
    <scope>IDENTIFICATION</scope>
    <source>
        <strain evidence="2">JHB</strain>
    </source>
</reference>
<protein>
    <submittedName>
        <fullName evidence="1 2">T-complex protein 1 subunit gamma</fullName>
    </submittedName>
</protein>
<evidence type="ECO:0000313" key="2">
    <source>
        <dbReference type="EnsemblMetazoa" id="CPIJ017000-PA"/>
    </source>
</evidence>
<name>B0XBX1_CULQU</name>
<evidence type="ECO:0000313" key="1">
    <source>
        <dbReference type="EMBL" id="EDS44500.1"/>
    </source>
</evidence>
<dbReference type="EMBL" id="DS232658">
    <property type="protein sequence ID" value="EDS44500.1"/>
    <property type="molecule type" value="Genomic_DNA"/>
</dbReference>
<dbReference type="VEuPathDB" id="VectorBase:CPIJ017000"/>
<sequence length="122" mass="13950">MLAVLEMFLMQQTYRKLLIRAYQEALENMIKLLQEDASVAVDKSNWKCRWSHLSVKIALETVVLTQNNGIKFAKAEKIPGGSIDELFTLRGFLLNKDEKPQIFLLDCPLEGGKAKAKPTWRL</sequence>